<keyword evidence="1" id="KW-0472">Membrane</keyword>
<proteinExistence type="predicted"/>
<evidence type="ECO:0000256" key="1">
    <source>
        <dbReference type="SAM" id="Phobius"/>
    </source>
</evidence>
<keyword evidence="1" id="KW-0812">Transmembrane</keyword>
<gene>
    <name evidence="2" type="ORF">HAX54_008305</name>
</gene>
<comment type="caution">
    <text evidence="2">The sequence shown here is derived from an EMBL/GenBank/DDBJ whole genome shotgun (WGS) entry which is preliminary data.</text>
</comment>
<keyword evidence="1" id="KW-1133">Transmembrane helix</keyword>
<sequence>MALHRHAKARCLHEAHAKLAHQEARRTAMFGWPTKSNPTSTRNICWNRSYWLSGDHCSMGKTIVARPIQWLEAFCNGPGGNRCILLGYFLIAIVGPLQWMMRDNKW</sequence>
<dbReference type="Proteomes" id="UP000823775">
    <property type="component" value="Unassembled WGS sequence"/>
</dbReference>
<name>A0ABS8TDT2_DATST</name>
<evidence type="ECO:0000313" key="3">
    <source>
        <dbReference type="Proteomes" id="UP000823775"/>
    </source>
</evidence>
<keyword evidence="3" id="KW-1185">Reference proteome</keyword>
<feature type="transmembrane region" description="Helical" evidence="1">
    <location>
        <begin position="83"/>
        <end position="101"/>
    </location>
</feature>
<protein>
    <submittedName>
        <fullName evidence="2">Uncharacterized protein</fullName>
    </submittedName>
</protein>
<accession>A0ABS8TDT2</accession>
<reference evidence="2 3" key="1">
    <citation type="journal article" date="2021" name="BMC Genomics">
        <title>Datura genome reveals duplications of psychoactive alkaloid biosynthetic genes and high mutation rate following tissue culture.</title>
        <authorList>
            <person name="Rajewski A."/>
            <person name="Carter-House D."/>
            <person name="Stajich J."/>
            <person name="Litt A."/>
        </authorList>
    </citation>
    <scope>NUCLEOTIDE SEQUENCE [LARGE SCALE GENOMIC DNA]</scope>
    <source>
        <strain evidence="2">AR-01</strain>
    </source>
</reference>
<feature type="non-terminal residue" evidence="2">
    <location>
        <position position="106"/>
    </location>
</feature>
<evidence type="ECO:0000313" key="2">
    <source>
        <dbReference type="EMBL" id="MCD7469343.1"/>
    </source>
</evidence>
<organism evidence="2 3">
    <name type="scientific">Datura stramonium</name>
    <name type="common">Jimsonweed</name>
    <name type="synonym">Common thornapple</name>
    <dbReference type="NCBI Taxonomy" id="4076"/>
    <lineage>
        <taxon>Eukaryota</taxon>
        <taxon>Viridiplantae</taxon>
        <taxon>Streptophyta</taxon>
        <taxon>Embryophyta</taxon>
        <taxon>Tracheophyta</taxon>
        <taxon>Spermatophyta</taxon>
        <taxon>Magnoliopsida</taxon>
        <taxon>eudicotyledons</taxon>
        <taxon>Gunneridae</taxon>
        <taxon>Pentapetalae</taxon>
        <taxon>asterids</taxon>
        <taxon>lamiids</taxon>
        <taxon>Solanales</taxon>
        <taxon>Solanaceae</taxon>
        <taxon>Solanoideae</taxon>
        <taxon>Datureae</taxon>
        <taxon>Datura</taxon>
    </lineage>
</organism>
<dbReference type="EMBL" id="JACEIK010001430">
    <property type="protein sequence ID" value="MCD7469343.1"/>
    <property type="molecule type" value="Genomic_DNA"/>
</dbReference>